<dbReference type="RefSeq" id="WP_190928568.1">
    <property type="nucleotide sequence ID" value="NZ_JACXJA010000016.1"/>
</dbReference>
<feature type="repeat" description="TPR" evidence="1">
    <location>
        <begin position="618"/>
        <end position="651"/>
    </location>
</feature>
<dbReference type="SUPFAM" id="SSF48452">
    <property type="entry name" value="TPR-like"/>
    <property type="match status" value="2"/>
</dbReference>
<accession>A0A927H136</accession>
<dbReference type="GO" id="GO:0030246">
    <property type="term" value="F:carbohydrate binding"/>
    <property type="evidence" value="ECO:0007669"/>
    <property type="project" value="InterPro"/>
</dbReference>
<dbReference type="Gene3D" id="1.25.40.10">
    <property type="entry name" value="Tetratricopeptide repeat domain"/>
    <property type="match status" value="1"/>
</dbReference>
<dbReference type="AlphaFoldDB" id="A0A927H136"/>
<dbReference type="EMBL" id="JACXJA010000016">
    <property type="protein sequence ID" value="MBD2863089.1"/>
    <property type="molecule type" value="Genomic_DNA"/>
</dbReference>
<keyword evidence="3" id="KW-1185">Reference proteome</keyword>
<dbReference type="InterPro" id="IPR013784">
    <property type="entry name" value="Carb-bd-like_fold"/>
</dbReference>
<proteinExistence type="predicted"/>
<evidence type="ECO:0000313" key="2">
    <source>
        <dbReference type="EMBL" id="MBD2863089.1"/>
    </source>
</evidence>
<gene>
    <name evidence="2" type="ORF">IDH45_13935</name>
</gene>
<dbReference type="Gene3D" id="2.60.40.1120">
    <property type="entry name" value="Carboxypeptidase-like, regulatory domain"/>
    <property type="match status" value="1"/>
</dbReference>
<evidence type="ECO:0000313" key="3">
    <source>
        <dbReference type="Proteomes" id="UP000639396"/>
    </source>
</evidence>
<comment type="caution">
    <text evidence="2">The sequence shown here is derived from an EMBL/GenBank/DDBJ whole genome shotgun (WGS) entry which is preliminary data.</text>
</comment>
<feature type="repeat" description="TPR" evidence="1">
    <location>
        <begin position="508"/>
        <end position="541"/>
    </location>
</feature>
<organism evidence="2 3">
    <name type="scientific">Paenibacillus oceani</name>
    <dbReference type="NCBI Taxonomy" id="2772510"/>
    <lineage>
        <taxon>Bacteria</taxon>
        <taxon>Bacillati</taxon>
        <taxon>Bacillota</taxon>
        <taxon>Bacilli</taxon>
        <taxon>Bacillales</taxon>
        <taxon>Paenibacillaceae</taxon>
        <taxon>Paenibacillus</taxon>
    </lineage>
</organism>
<dbReference type="InterPro" id="IPR019734">
    <property type="entry name" value="TPR_rpt"/>
</dbReference>
<evidence type="ECO:0000256" key="1">
    <source>
        <dbReference type="PROSITE-ProRule" id="PRU00339"/>
    </source>
</evidence>
<reference evidence="2" key="1">
    <citation type="submission" date="2020-09" db="EMBL/GenBank/DDBJ databases">
        <title>A novel bacterium of genus Paenibacillus, isolated from South China Sea.</title>
        <authorList>
            <person name="Huang H."/>
            <person name="Mo K."/>
            <person name="Hu Y."/>
        </authorList>
    </citation>
    <scope>NUCLEOTIDE SEQUENCE</scope>
    <source>
        <strain evidence="2">IB182363</strain>
    </source>
</reference>
<dbReference type="SUPFAM" id="SSF49452">
    <property type="entry name" value="Starch-binding domain-like"/>
    <property type="match status" value="1"/>
</dbReference>
<dbReference type="PROSITE" id="PS50005">
    <property type="entry name" value="TPR"/>
    <property type="match status" value="2"/>
</dbReference>
<sequence>MLKIKIKVKHLVLSVLAIAVALPLLTEVALPYWNLYYARQQAAAGNIRGGQGIMEALDGSLFTEKQKLKLIRETMIEGAMAPERMRASNYDLYVGPGHTQSHLPNRTELFRTEEKVPYLEYYVNQAPIDGYWSQAVKHLAYVYDRKGLPEEAIRTLEEAERRLTAKGFANVRQTLVIRRAELLAASGQVEEADRVLAEFAYRQLEGEMNSSGEIARMRARVWIDAGQSRQALERFSAELEEANSLPAASANRQVFIHQITMLQELLQKEEQRLEAGRTIVSGTLRRSDGTPIVNAGVFLREESIANRSVTEQDPYQTTTDASGQYTFYGVTPGSYQLYLGMNFDQISGWTWPIGNDEWTIIDGQPNVSLPVTLYPLLELFSPVNQQTLSGPDIEFEWERVEGAAYYNVNVGIGFKNGSGSTTLQTHVENNRLTIQAERLYDQVFGLSYETERDWASADPAGLLGFSNPDNRFFWSVEAFGADGRMLTKSSGYRLDDDSIGNLPFFYMKQRTLTEADRLVQARHYEEALSKYKKALENDPNDVHALRMVIRLLQSKALVMKDESIQETLVPYLKRMLEVRPEAVYASALAEYYAGKRDWAEYNTRIGLYDRLRRSPLSSYELSVRGKTLTQQSRFDEALTYFEQAMRQDGSHRFVGLYLAVEIFTDRSMEDALRIAKAYPEHFVGPPQRNWVRLVEAMGEESAASSQAKAYMDELGEKLEWVFQGDEERLRSWIAATRQDGMKEFVRAVMAVR</sequence>
<dbReference type="SMART" id="SM00028">
    <property type="entry name" value="TPR"/>
    <property type="match status" value="2"/>
</dbReference>
<protein>
    <submittedName>
        <fullName evidence="2">Tetratricopeptide repeat protein</fullName>
    </submittedName>
</protein>
<keyword evidence="1" id="KW-0802">TPR repeat</keyword>
<name>A0A927H136_9BACL</name>
<dbReference type="Proteomes" id="UP000639396">
    <property type="component" value="Unassembled WGS sequence"/>
</dbReference>
<dbReference type="InterPro" id="IPR011990">
    <property type="entry name" value="TPR-like_helical_dom_sf"/>
</dbReference>
<dbReference type="Pfam" id="PF13620">
    <property type="entry name" value="CarboxypepD_reg"/>
    <property type="match status" value="1"/>
</dbReference>